<evidence type="ECO:0000313" key="4">
    <source>
        <dbReference type="EMBL" id="MDB8620658.1"/>
    </source>
</evidence>
<dbReference type="EMBL" id="JAQMJV010000021">
    <property type="protein sequence ID" value="MDB8620658.1"/>
    <property type="molecule type" value="Genomic_DNA"/>
</dbReference>
<comment type="caution">
    <text evidence="4">The sequence shown here is derived from an EMBL/GenBank/DDBJ whole genome shotgun (WGS) entry which is preliminary data.</text>
</comment>
<name>A0AAJ1HE51_STRPA</name>
<dbReference type="Gene3D" id="1.10.357.10">
    <property type="entry name" value="Tetracycline Repressor, domain 2"/>
    <property type="match status" value="1"/>
</dbReference>
<dbReference type="Proteomes" id="UP001212685">
    <property type="component" value="Unassembled WGS sequence"/>
</dbReference>
<dbReference type="InterPro" id="IPR012738">
    <property type="entry name" value="Tscrpt_reg_DhaS"/>
</dbReference>
<accession>A0AAJ1HE51</accession>
<evidence type="ECO:0000313" key="5">
    <source>
        <dbReference type="Proteomes" id="UP001212685"/>
    </source>
</evidence>
<evidence type="ECO:0000256" key="2">
    <source>
        <dbReference type="PROSITE-ProRule" id="PRU00335"/>
    </source>
</evidence>
<keyword evidence="4" id="KW-0808">Transferase</keyword>
<dbReference type="AlphaFoldDB" id="A0AAJ1HE51"/>
<evidence type="ECO:0000259" key="3">
    <source>
        <dbReference type="PROSITE" id="PS50977"/>
    </source>
</evidence>
<dbReference type="GO" id="GO:0016301">
    <property type="term" value="F:kinase activity"/>
    <property type="evidence" value="ECO:0007669"/>
    <property type="project" value="UniProtKB-KW"/>
</dbReference>
<organism evidence="4 5">
    <name type="scientific">Streptococcus parasanguinis</name>
    <dbReference type="NCBI Taxonomy" id="1318"/>
    <lineage>
        <taxon>Bacteria</taxon>
        <taxon>Bacillati</taxon>
        <taxon>Bacillota</taxon>
        <taxon>Bacilli</taxon>
        <taxon>Lactobacillales</taxon>
        <taxon>Streptococcaceae</taxon>
        <taxon>Streptococcus</taxon>
    </lineage>
</organism>
<dbReference type="InterPro" id="IPR009057">
    <property type="entry name" value="Homeodomain-like_sf"/>
</dbReference>
<dbReference type="InterPro" id="IPR050624">
    <property type="entry name" value="HTH-type_Tx_Regulator"/>
</dbReference>
<dbReference type="GO" id="GO:0003677">
    <property type="term" value="F:DNA binding"/>
    <property type="evidence" value="ECO:0007669"/>
    <property type="project" value="UniProtKB-UniRule"/>
</dbReference>
<dbReference type="PROSITE" id="PS50977">
    <property type="entry name" value="HTH_TETR_2"/>
    <property type="match status" value="1"/>
</dbReference>
<keyword evidence="4" id="KW-0418">Kinase</keyword>
<proteinExistence type="predicted"/>
<reference evidence="4" key="1">
    <citation type="submission" date="2023-01" db="EMBL/GenBank/DDBJ databases">
        <title>Human gut microbiome strain richness.</title>
        <authorList>
            <person name="Chen-Liaw A."/>
        </authorList>
    </citation>
    <scope>NUCLEOTIDE SEQUENCE</scope>
    <source>
        <strain evidence="4">1001262st2_G8_1001262B_160229</strain>
    </source>
</reference>
<keyword evidence="1 2" id="KW-0238">DNA-binding</keyword>
<dbReference type="SUPFAM" id="SSF46689">
    <property type="entry name" value="Homeodomain-like"/>
    <property type="match status" value="1"/>
</dbReference>
<evidence type="ECO:0000256" key="1">
    <source>
        <dbReference type="ARBA" id="ARBA00023125"/>
    </source>
</evidence>
<sequence length="178" mass="21137">MHTSLITKKRIAKAFALLLEKKEFDKISVSNIMELSGIRRQTFYNYFLDKFDLIEWILKTDLQEQVTDNLEYISGLQLVKELFYFFDYNKNLYKQIFNISGQNDIQNFFLDYCRQVVEKIIKEYGLETAPELKTESVILYHSHALAETFKDIIFNSTDITELDARTYVILISQQNTRK</sequence>
<dbReference type="PANTHER" id="PTHR43479">
    <property type="entry name" value="ACREF/ENVCD OPERON REPRESSOR-RELATED"/>
    <property type="match status" value="1"/>
</dbReference>
<gene>
    <name evidence="4" type="primary">dhaS</name>
    <name evidence="4" type="ORF">PNV36_09670</name>
</gene>
<protein>
    <submittedName>
        <fullName evidence="4">Dihydroxyacetone kinase transcriptional activator DhaS</fullName>
    </submittedName>
</protein>
<dbReference type="InterPro" id="IPR001647">
    <property type="entry name" value="HTH_TetR"/>
</dbReference>
<dbReference type="PANTHER" id="PTHR43479:SF7">
    <property type="entry name" value="TETR-FAMILY TRANSCRIPTIONAL REGULATOR"/>
    <property type="match status" value="1"/>
</dbReference>
<feature type="DNA-binding region" description="H-T-H motif" evidence="2">
    <location>
        <begin position="28"/>
        <end position="47"/>
    </location>
</feature>
<dbReference type="Pfam" id="PF14278">
    <property type="entry name" value="TetR_C_8"/>
    <property type="match status" value="1"/>
</dbReference>
<dbReference type="NCBIfam" id="TIGR02366">
    <property type="entry name" value="DHAK_reg"/>
    <property type="match status" value="1"/>
</dbReference>
<dbReference type="InterPro" id="IPR039532">
    <property type="entry name" value="TetR_C_Firmicutes"/>
</dbReference>
<dbReference type="RefSeq" id="WP_049483523.1">
    <property type="nucleotide sequence ID" value="NZ_JAQMJV010000021.1"/>
</dbReference>
<feature type="domain" description="HTH tetR-type" evidence="3">
    <location>
        <begin position="5"/>
        <end position="65"/>
    </location>
</feature>